<evidence type="ECO:0000256" key="4">
    <source>
        <dbReference type="ARBA" id="ARBA00022801"/>
    </source>
</evidence>
<comment type="similarity">
    <text evidence="6">Belongs to the vsr family.</text>
</comment>
<evidence type="ECO:0000256" key="2">
    <source>
        <dbReference type="ARBA" id="ARBA00022759"/>
    </source>
</evidence>
<protein>
    <recommendedName>
        <fullName evidence="6">Very short patch repair endonuclease</fullName>
        <ecNumber evidence="6">3.1.-.-</ecNumber>
    </recommendedName>
</protein>
<organism evidence="7 8">
    <name type="scientific">Stenotrophomonas maltophilia</name>
    <name type="common">Pseudomonas maltophilia</name>
    <name type="synonym">Xanthomonas maltophilia</name>
    <dbReference type="NCBI Taxonomy" id="40324"/>
    <lineage>
        <taxon>Bacteria</taxon>
        <taxon>Pseudomonadati</taxon>
        <taxon>Pseudomonadota</taxon>
        <taxon>Gammaproteobacteria</taxon>
        <taxon>Lysobacterales</taxon>
        <taxon>Lysobacteraceae</taxon>
        <taxon>Stenotrophomonas</taxon>
        <taxon>Stenotrophomonas maltophilia group</taxon>
    </lineage>
</organism>
<dbReference type="PIRSF" id="PIRSF018267">
    <property type="entry name" value="VSR_endonuc"/>
    <property type="match status" value="1"/>
</dbReference>
<keyword evidence="5 6" id="KW-0234">DNA repair</keyword>
<keyword evidence="2 6" id="KW-0255">Endonuclease</keyword>
<dbReference type="RefSeq" id="WP_136003455.1">
    <property type="nucleotide sequence ID" value="NZ_SRYW01000003.1"/>
</dbReference>
<evidence type="ECO:0000256" key="5">
    <source>
        <dbReference type="ARBA" id="ARBA00023204"/>
    </source>
</evidence>
<evidence type="ECO:0000256" key="6">
    <source>
        <dbReference type="PIRNR" id="PIRNR018267"/>
    </source>
</evidence>
<dbReference type="GO" id="GO:0006298">
    <property type="term" value="P:mismatch repair"/>
    <property type="evidence" value="ECO:0007669"/>
    <property type="project" value="UniProtKB-UniRule"/>
</dbReference>
<dbReference type="GO" id="GO:0016787">
    <property type="term" value="F:hydrolase activity"/>
    <property type="evidence" value="ECO:0007669"/>
    <property type="project" value="UniProtKB-KW"/>
</dbReference>
<keyword evidence="4 6" id="KW-0378">Hydrolase</keyword>
<evidence type="ECO:0000256" key="1">
    <source>
        <dbReference type="ARBA" id="ARBA00022722"/>
    </source>
</evidence>
<sequence>MADIVNSAKRSKMMSGIRRENTGPEWQVRRYLHAQGFRYSLHRRDLPGRPDITLSGYRSVVFVHGCFWHAHRACKYAKLPGTRADFWREKLEGNRARDERHVQQLLEGGWRVAVVWECALKGAAASTLAELSGFLRSGHVYAEFAMNHLPKIE</sequence>
<gene>
    <name evidence="7" type="primary">vsr</name>
    <name evidence="7" type="ORF">E5352_03840</name>
</gene>
<reference evidence="7 8" key="1">
    <citation type="submission" date="2019-04" db="EMBL/GenBank/DDBJ databases">
        <title>Microbes associate with the intestines of laboratory mice.</title>
        <authorList>
            <person name="Navarre W."/>
            <person name="Wong E."/>
            <person name="Huang K."/>
            <person name="Tropini C."/>
            <person name="Ng K."/>
            <person name="Yu B."/>
        </authorList>
    </citation>
    <scope>NUCLEOTIDE SEQUENCE [LARGE SCALE GENOMIC DNA]</scope>
    <source>
        <strain evidence="7 8">NM62_B4-13</strain>
    </source>
</reference>
<comment type="function">
    <text evidence="6">May nick specific sequences that contain T:G mispairs resulting from m5C-deamination.</text>
</comment>
<dbReference type="OrthoDB" id="9801520at2"/>
<keyword evidence="1 6" id="KW-0540">Nuclease</keyword>
<dbReference type="CDD" id="cd00221">
    <property type="entry name" value="Vsr"/>
    <property type="match status" value="1"/>
</dbReference>
<proteinExistence type="inferred from homology"/>
<accession>A0A4S2D2Y4</accession>
<dbReference type="InterPro" id="IPR011335">
    <property type="entry name" value="Restrct_endonuc-II-like"/>
</dbReference>
<evidence type="ECO:0000313" key="7">
    <source>
        <dbReference type="EMBL" id="TGY35759.1"/>
    </source>
</evidence>
<dbReference type="Proteomes" id="UP000306631">
    <property type="component" value="Unassembled WGS sequence"/>
</dbReference>
<dbReference type="GO" id="GO:0004519">
    <property type="term" value="F:endonuclease activity"/>
    <property type="evidence" value="ECO:0007669"/>
    <property type="project" value="UniProtKB-KW"/>
</dbReference>
<comment type="caution">
    <text evidence="7">The sequence shown here is derived from an EMBL/GenBank/DDBJ whole genome shotgun (WGS) entry which is preliminary data.</text>
</comment>
<evidence type="ECO:0000256" key="3">
    <source>
        <dbReference type="ARBA" id="ARBA00022763"/>
    </source>
</evidence>
<dbReference type="EC" id="3.1.-.-" evidence="6"/>
<dbReference type="NCBIfam" id="TIGR00632">
    <property type="entry name" value="vsr"/>
    <property type="match status" value="1"/>
</dbReference>
<dbReference type="InterPro" id="IPR004603">
    <property type="entry name" value="DNA_mismatch_endonuc_vsr"/>
</dbReference>
<evidence type="ECO:0000313" key="8">
    <source>
        <dbReference type="Proteomes" id="UP000306631"/>
    </source>
</evidence>
<dbReference type="SUPFAM" id="SSF52980">
    <property type="entry name" value="Restriction endonuclease-like"/>
    <property type="match status" value="1"/>
</dbReference>
<dbReference type="AlphaFoldDB" id="A0A4S2D2Y4"/>
<dbReference type="Pfam" id="PF03852">
    <property type="entry name" value="Vsr"/>
    <property type="match status" value="1"/>
</dbReference>
<dbReference type="EMBL" id="SRYW01000003">
    <property type="protein sequence ID" value="TGY35759.1"/>
    <property type="molecule type" value="Genomic_DNA"/>
</dbReference>
<name>A0A4S2D2Y4_STEMA</name>
<dbReference type="Gene3D" id="3.40.960.10">
    <property type="entry name" value="VSR Endonuclease"/>
    <property type="match status" value="1"/>
</dbReference>
<keyword evidence="3 6" id="KW-0227">DNA damage</keyword>